<proteinExistence type="predicted"/>
<dbReference type="PANTHER" id="PTHR33154">
    <property type="entry name" value="TRANSCRIPTIONAL REGULATOR, ARSR FAMILY"/>
    <property type="match status" value="1"/>
</dbReference>
<keyword evidence="7" id="KW-1185">Reference proteome</keyword>
<dbReference type="Proteomes" id="UP000034024">
    <property type="component" value="Chromosome"/>
</dbReference>
<keyword evidence="3" id="KW-0804">Transcription</keyword>
<dbReference type="InterPro" id="IPR036390">
    <property type="entry name" value="WH_DNA-bd_sf"/>
</dbReference>
<dbReference type="SUPFAM" id="SSF46785">
    <property type="entry name" value="Winged helix' DNA-binding domain"/>
    <property type="match status" value="1"/>
</dbReference>
<sequence length="115" mass="12544">MDVPDGPPFDLLLSRLRALGDPTRLRIVQLIGQSDPDHPQARPDAGSTPPISISAELGLTQPTISHHMKVLIEVGLITSEKKGTKVYYSLNPDGFRDLTTFFEPLATPCTEPDLP</sequence>
<evidence type="ECO:0000313" key="6">
    <source>
        <dbReference type="EMBL" id="AKH16724.1"/>
    </source>
</evidence>
<keyword evidence="1" id="KW-0805">Transcription regulation</keyword>
<feature type="region of interest" description="Disordered" evidence="4">
    <location>
        <begin position="32"/>
        <end position="51"/>
    </location>
</feature>
<evidence type="ECO:0000313" key="7">
    <source>
        <dbReference type="Proteomes" id="UP000034024"/>
    </source>
</evidence>
<dbReference type="SMART" id="SM00418">
    <property type="entry name" value="HTH_ARSR"/>
    <property type="match status" value="1"/>
</dbReference>
<organism evidence="6 7">
    <name type="scientific">Deinococcus soli</name>
    <name type="common">ex Cha et al. 2016</name>
    <dbReference type="NCBI Taxonomy" id="1309411"/>
    <lineage>
        <taxon>Bacteria</taxon>
        <taxon>Thermotogati</taxon>
        <taxon>Deinococcota</taxon>
        <taxon>Deinococci</taxon>
        <taxon>Deinococcales</taxon>
        <taxon>Deinococcaceae</taxon>
        <taxon>Deinococcus</taxon>
    </lineage>
</organism>
<protein>
    <recommendedName>
        <fullName evidence="5">HTH arsR-type domain-containing protein</fullName>
    </recommendedName>
</protein>
<dbReference type="InterPro" id="IPR051081">
    <property type="entry name" value="HTH_MetalResp_TranReg"/>
</dbReference>
<dbReference type="EMBL" id="CP011389">
    <property type="protein sequence ID" value="AKH16724.1"/>
    <property type="molecule type" value="Genomic_DNA"/>
</dbReference>
<evidence type="ECO:0000256" key="2">
    <source>
        <dbReference type="ARBA" id="ARBA00023125"/>
    </source>
</evidence>
<evidence type="ECO:0000256" key="4">
    <source>
        <dbReference type="SAM" id="MobiDB-lite"/>
    </source>
</evidence>
<dbReference type="InterPro" id="IPR036388">
    <property type="entry name" value="WH-like_DNA-bd_sf"/>
</dbReference>
<dbReference type="PROSITE" id="PS50987">
    <property type="entry name" value="HTH_ARSR_2"/>
    <property type="match status" value="1"/>
</dbReference>
<dbReference type="InterPro" id="IPR011991">
    <property type="entry name" value="ArsR-like_HTH"/>
</dbReference>
<dbReference type="Gene3D" id="1.10.10.10">
    <property type="entry name" value="Winged helix-like DNA-binding domain superfamily/Winged helix DNA-binding domain"/>
    <property type="match status" value="1"/>
</dbReference>
<dbReference type="NCBIfam" id="NF033788">
    <property type="entry name" value="HTH_metalloreg"/>
    <property type="match status" value="1"/>
</dbReference>
<dbReference type="GO" id="GO:0003677">
    <property type="term" value="F:DNA binding"/>
    <property type="evidence" value="ECO:0007669"/>
    <property type="project" value="UniProtKB-KW"/>
</dbReference>
<dbReference type="KEGG" id="dch:SY84_06230"/>
<dbReference type="PANTHER" id="PTHR33154:SF18">
    <property type="entry name" value="ARSENICAL RESISTANCE OPERON REPRESSOR"/>
    <property type="match status" value="1"/>
</dbReference>
<reference evidence="6 7" key="1">
    <citation type="submission" date="2015-01" db="EMBL/GenBank/DDBJ databases">
        <title>Deinococcus soli/N5/whole genome sequencing.</title>
        <authorList>
            <person name="Kim M.K."/>
            <person name="Srinivasan S."/>
            <person name="Lee J.-J."/>
        </authorList>
    </citation>
    <scope>NUCLEOTIDE SEQUENCE [LARGE SCALE GENOMIC DNA]</scope>
    <source>
        <strain evidence="6 7">N5</strain>
    </source>
</reference>
<feature type="domain" description="HTH arsR-type" evidence="5">
    <location>
        <begin position="4"/>
        <end position="110"/>
    </location>
</feature>
<dbReference type="AlphaFoldDB" id="A0A0F7JN17"/>
<evidence type="ECO:0000256" key="3">
    <source>
        <dbReference type="ARBA" id="ARBA00023163"/>
    </source>
</evidence>
<dbReference type="GO" id="GO:0003700">
    <property type="term" value="F:DNA-binding transcription factor activity"/>
    <property type="evidence" value="ECO:0007669"/>
    <property type="project" value="InterPro"/>
</dbReference>
<dbReference type="CDD" id="cd00090">
    <property type="entry name" value="HTH_ARSR"/>
    <property type="match status" value="1"/>
</dbReference>
<dbReference type="Pfam" id="PF12840">
    <property type="entry name" value="HTH_20"/>
    <property type="match status" value="1"/>
</dbReference>
<gene>
    <name evidence="6" type="ORF">SY84_06230</name>
</gene>
<dbReference type="PATRIC" id="fig|1309411.5.peg.1273"/>
<evidence type="ECO:0000259" key="5">
    <source>
        <dbReference type="PROSITE" id="PS50987"/>
    </source>
</evidence>
<evidence type="ECO:0000256" key="1">
    <source>
        <dbReference type="ARBA" id="ARBA00023015"/>
    </source>
</evidence>
<accession>A0A0F7JN17</accession>
<keyword evidence="2" id="KW-0238">DNA-binding</keyword>
<dbReference type="InterPro" id="IPR001845">
    <property type="entry name" value="HTH_ArsR_DNA-bd_dom"/>
</dbReference>
<name>A0A0F7JN17_9DEIO</name>